<dbReference type="InterPro" id="IPR029432">
    <property type="entry name" value="Gp28/Gp37-like_dom"/>
</dbReference>
<evidence type="ECO:0000313" key="2">
    <source>
        <dbReference type="EMBL" id="DAD99514.1"/>
    </source>
</evidence>
<dbReference type="Pfam" id="PF14594">
    <property type="entry name" value="Sipho_Gp37"/>
    <property type="match status" value="1"/>
</dbReference>
<accession>A0A8S5NZ76</accession>
<dbReference type="EMBL" id="BK015287">
    <property type="protein sequence ID" value="DAD99514.1"/>
    <property type="molecule type" value="Genomic_DNA"/>
</dbReference>
<protein>
    <recommendedName>
        <fullName evidence="1">Gp28/Gp37-like domain-containing protein</fullName>
    </recommendedName>
</protein>
<proteinExistence type="predicted"/>
<feature type="domain" description="Gp28/Gp37-like" evidence="1">
    <location>
        <begin position="3"/>
        <end position="329"/>
    </location>
</feature>
<organism evidence="2">
    <name type="scientific">Siphoviridae sp. ctckI12</name>
    <dbReference type="NCBI Taxonomy" id="2825574"/>
    <lineage>
        <taxon>Viruses</taxon>
        <taxon>Duplodnaviria</taxon>
        <taxon>Heunggongvirae</taxon>
        <taxon>Uroviricota</taxon>
        <taxon>Caudoviricetes</taxon>
    </lineage>
</organism>
<reference evidence="2" key="1">
    <citation type="journal article" date="2021" name="Proc. Natl. Acad. Sci. U.S.A.">
        <title>A Catalog of Tens of Thousands of Viruses from Human Metagenomes Reveals Hidden Associations with Chronic Diseases.</title>
        <authorList>
            <person name="Tisza M.J."/>
            <person name="Buck C.B."/>
        </authorList>
    </citation>
    <scope>NUCLEOTIDE SEQUENCE</scope>
    <source>
        <strain evidence="2">CtckI12</strain>
    </source>
</reference>
<sequence>MRLELFSHDLSNRHEITHAISSEFSDYYNDVGKFTLVLPMDDYSISIVELDAVLYIVERRLAYEVAEVQFDSDNGEITLNGYSLNNRLNRRIVAASASVVNVETDVYNVVRNNLRGLPVLLAAGKGLPETVPATEVYGEELLKKIIPVLTDAGLGNRIVFDYRAKTQTFEVYKGIDRTEGLTAVLFVQERGTAPGLVVDKDISEYKNVCYCEAKYKDGTSFVVKAGTASDNERRELWASFSGDSQKDDESNADFESRVKQYAALQLGSHLNRNGFSIDANGDELGTAYNVGDLVWCVSLRLGVKYKARITAAKYSQDANGSSVKLVIGDPILTALR</sequence>
<name>A0A8S5NZ76_9CAUD</name>
<evidence type="ECO:0000259" key="1">
    <source>
        <dbReference type="Pfam" id="PF14594"/>
    </source>
</evidence>